<evidence type="ECO:0000313" key="2">
    <source>
        <dbReference type="Proteomes" id="UP000606786"/>
    </source>
</evidence>
<gene>
    <name evidence="1" type="ORF">CCAP1982_LOCUS11480</name>
</gene>
<accession>A0A811UZE7</accession>
<organism evidence="1 2">
    <name type="scientific">Ceratitis capitata</name>
    <name type="common">Mediterranean fruit fly</name>
    <name type="synonym">Tephritis capitata</name>
    <dbReference type="NCBI Taxonomy" id="7213"/>
    <lineage>
        <taxon>Eukaryota</taxon>
        <taxon>Metazoa</taxon>
        <taxon>Ecdysozoa</taxon>
        <taxon>Arthropoda</taxon>
        <taxon>Hexapoda</taxon>
        <taxon>Insecta</taxon>
        <taxon>Pterygota</taxon>
        <taxon>Neoptera</taxon>
        <taxon>Endopterygota</taxon>
        <taxon>Diptera</taxon>
        <taxon>Brachycera</taxon>
        <taxon>Muscomorpha</taxon>
        <taxon>Tephritoidea</taxon>
        <taxon>Tephritidae</taxon>
        <taxon>Ceratitis</taxon>
        <taxon>Ceratitis</taxon>
    </lineage>
</organism>
<reference evidence="1" key="1">
    <citation type="submission" date="2020-11" db="EMBL/GenBank/DDBJ databases">
        <authorList>
            <person name="Whitehead M."/>
        </authorList>
    </citation>
    <scope>NUCLEOTIDE SEQUENCE</scope>
    <source>
        <strain evidence="1">EGII</strain>
    </source>
</reference>
<comment type="caution">
    <text evidence="1">The sequence shown here is derived from an EMBL/GenBank/DDBJ whole genome shotgun (WGS) entry which is preliminary data.</text>
</comment>
<keyword evidence="2" id="KW-1185">Reference proteome</keyword>
<dbReference type="EMBL" id="CAJHJT010000034">
    <property type="protein sequence ID" value="CAD7003017.1"/>
    <property type="molecule type" value="Genomic_DNA"/>
</dbReference>
<dbReference type="AlphaFoldDB" id="A0A811UZE7"/>
<dbReference type="Proteomes" id="UP000606786">
    <property type="component" value="Unassembled WGS sequence"/>
</dbReference>
<name>A0A811UZE7_CERCA</name>
<evidence type="ECO:0000313" key="1">
    <source>
        <dbReference type="EMBL" id="CAD7003017.1"/>
    </source>
</evidence>
<protein>
    <submittedName>
        <fullName evidence="1">(Mediterranean fruit fly) hypothetical protein</fullName>
    </submittedName>
</protein>
<sequence length="139" mass="16265">MKVTEVKQVFQVYLIVISIQNQAPVLPKMFKKTNRRRKFGSAKANEYKIYNIETHFKNQHHEMNEELFTLTEKRPAELLRLKIALETEQKVMENIYSANHLATRAPYEVAFNIAKHRQSPADGEFCKQLMQATQSEPVN</sequence>
<proteinExistence type="predicted"/>